<dbReference type="EMBL" id="LAXI01000002">
    <property type="protein sequence ID" value="KRS18869.1"/>
    <property type="molecule type" value="Genomic_DNA"/>
</dbReference>
<dbReference type="Pfam" id="PF13279">
    <property type="entry name" value="4HBT_2"/>
    <property type="match status" value="1"/>
</dbReference>
<dbReference type="InterPro" id="IPR029069">
    <property type="entry name" value="HotDog_dom_sf"/>
</dbReference>
<keyword evidence="2" id="KW-0378">Hydrolase</keyword>
<dbReference type="OrthoDB" id="9799036at2"/>
<dbReference type="GO" id="GO:0016787">
    <property type="term" value="F:hydrolase activity"/>
    <property type="evidence" value="ECO:0007669"/>
    <property type="project" value="UniProtKB-KW"/>
</dbReference>
<gene>
    <name evidence="2" type="ORF">RIdsm_02009</name>
    <name evidence="1" type="ORF">XM52_04075</name>
</gene>
<accession>A0A0T5PCK4</accession>
<dbReference type="Proteomes" id="UP000325785">
    <property type="component" value="Chromosome"/>
</dbReference>
<evidence type="ECO:0000313" key="1">
    <source>
        <dbReference type="EMBL" id="KRS18869.1"/>
    </source>
</evidence>
<sequence length="140" mass="15911">MSAPVCAFTRESKVLFKHCDPAELVFFPRFFEMMNDLVEEFFDAIGYPFEEFHHQGAIPTVQIEAGFPKPSRHGDRLCFSLWVERIGGTSATLRILTQSGGETRMTYRATIVLVGEDGRPKAWPDALRQAMMPYMESEDA</sequence>
<dbReference type="PATRIC" id="fig|540747.5.peg.2389"/>
<dbReference type="Proteomes" id="UP000051401">
    <property type="component" value="Unassembled WGS sequence"/>
</dbReference>
<proteinExistence type="predicted"/>
<evidence type="ECO:0000313" key="2">
    <source>
        <dbReference type="EMBL" id="QEW26212.1"/>
    </source>
</evidence>
<dbReference type="RefSeq" id="WP_057813559.1">
    <property type="nucleotide sequence ID" value="NZ_CAXRJZ010000100.1"/>
</dbReference>
<organism evidence="1 3">
    <name type="scientific">Roseovarius indicus</name>
    <dbReference type="NCBI Taxonomy" id="540747"/>
    <lineage>
        <taxon>Bacteria</taxon>
        <taxon>Pseudomonadati</taxon>
        <taxon>Pseudomonadota</taxon>
        <taxon>Alphaproteobacteria</taxon>
        <taxon>Rhodobacterales</taxon>
        <taxon>Roseobacteraceae</taxon>
        <taxon>Roseovarius</taxon>
    </lineage>
</organism>
<dbReference type="SUPFAM" id="SSF54637">
    <property type="entry name" value="Thioesterase/thiol ester dehydrase-isomerase"/>
    <property type="match status" value="1"/>
</dbReference>
<reference evidence="1 3" key="1">
    <citation type="submission" date="2015-04" db="EMBL/GenBank/DDBJ databases">
        <title>The draft genome sequence of Roseovarius indicus B108T.</title>
        <authorList>
            <person name="Li G."/>
            <person name="Lai Q."/>
            <person name="Shao Z."/>
            <person name="Yan P."/>
        </authorList>
    </citation>
    <scope>NUCLEOTIDE SEQUENCE [LARGE SCALE GENOMIC DNA]</scope>
    <source>
        <strain evidence="1 3">B108</strain>
    </source>
</reference>
<dbReference type="Gene3D" id="3.10.129.10">
    <property type="entry name" value="Hotdog Thioesterase"/>
    <property type="match status" value="1"/>
</dbReference>
<dbReference type="AlphaFoldDB" id="A0A0T5PCK4"/>
<dbReference type="KEGG" id="rid:RIdsm_02009"/>
<name>A0A0T5PCK4_9RHOB</name>
<evidence type="ECO:0000313" key="3">
    <source>
        <dbReference type="Proteomes" id="UP000051401"/>
    </source>
</evidence>
<reference evidence="2 4" key="2">
    <citation type="submission" date="2018-08" db="EMBL/GenBank/DDBJ databases">
        <title>Genetic Globetrotter - A new plasmid hitch-hiking vast phylogenetic and geographic distances.</title>
        <authorList>
            <person name="Vollmers J."/>
            <person name="Petersen J."/>
        </authorList>
    </citation>
    <scope>NUCLEOTIDE SEQUENCE [LARGE SCALE GENOMIC DNA]</scope>
    <source>
        <strain evidence="2 4">DSM 26383</strain>
    </source>
</reference>
<dbReference type="EMBL" id="CP031598">
    <property type="protein sequence ID" value="QEW26212.1"/>
    <property type="molecule type" value="Genomic_DNA"/>
</dbReference>
<dbReference type="STRING" id="540747.SAMN04488031_103422"/>
<evidence type="ECO:0000313" key="4">
    <source>
        <dbReference type="Proteomes" id="UP000325785"/>
    </source>
</evidence>
<keyword evidence="3" id="KW-1185">Reference proteome</keyword>
<protein>
    <submittedName>
        <fullName evidence="2">Acyl-CoA thioester hydrolase, YbgC/YbaW family</fullName>
    </submittedName>
</protein>
<dbReference type="CDD" id="cd00586">
    <property type="entry name" value="4HBT"/>
    <property type="match status" value="1"/>
</dbReference>